<protein>
    <recommendedName>
        <fullName evidence="2">T6SS Phospholipase effector Tle1-like catalytic domain-containing protein</fullName>
    </recommendedName>
</protein>
<evidence type="ECO:0000313" key="4">
    <source>
        <dbReference type="Proteomes" id="UP000053342"/>
    </source>
</evidence>
<dbReference type="OrthoDB" id="3057168at2759"/>
<dbReference type="PANTHER" id="PTHR33840">
    <property type="match status" value="1"/>
</dbReference>
<sequence length="523" mass="59123">MSRPLDLEDDPYIDGMPHKRIIVCCDGTWNNSDGADQVPTNVAKLARCIHPEAEVTHNGEKIEIKQVVYYQHGIGSVAGWLFGSLENAIEGATGRGIRENIMQAYQFICLNYQHGDGIFLFGFSRGAFTARSIAHLIWMMGLLTHKGLIHLGSVFEQWEKQNEKEKSHGSLENDKEVNDYFRDLLHKEWTRPQIPIKVCGVWDTVGSLGLPRPFFLPQPVGKKLAFVNTKVLPNVEYAYQALALDERRRQFKPTLWEKPDGQVNPRVLKQCWFPGSHSDVGGGLKDDAAARVPLAWMLSQLDGLLNFDPLAVGQFMRGRGASPSFVGRIHNSMRGIFVLGGEYTRIPGTFTSTNPVTREPTAKRLQNTFESIHWTARERMTKNIDDYSKAGLVDFTMKAVVTEPNSPVVHDAEDTKHLPLPQGPGRQVAVQWVSWKHRVSVMEDEMRSFEQKILQLWDMQELYAMTVKRGSREKVNGRDQASDKAIERLQSLFQARKSSTYDVLSSDNTHIPTVEPSPRRETA</sequence>
<dbReference type="VEuPathDB" id="FungiDB:PV06_06967"/>
<dbReference type="Pfam" id="PF09994">
    <property type="entry name" value="T6SS_Tle1-like_cat"/>
    <property type="match status" value="1"/>
</dbReference>
<name>A0A0D2DG64_9EURO</name>
<dbReference type="Proteomes" id="UP000053342">
    <property type="component" value="Unassembled WGS sequence"/>
</dbReference>
<feature type="domain" description="T6SS Phospholipase effector Tle1-like catalytic" evidence="2">
    <location>
        <begin position="19"/>
        <end position="300"/>
    </location>
</feature>
<dbReference type="InterPro" id="IPR018712">
    <property type="entry name" value="Tle1-like_cat"/>
</dbReference>
<evidence type="ECO:0000259" key="2">
    <source>
        <dbReference type="Pfam" id="PF09994"/>
    </source>
</evidence>
<dbReference type="AlphaFoldDB" id="A0A0D2DG64"/>
<feature type="compositionally biased region" description="Polar residues" evidence="1">
    <location>
        <begin position="500"/>
        <end position="511"/>
    </location>
</feature>
<dbReference type="EMBL" id="KN847337">
    <property type="protein sequence ID" value="KIW41405.1"/>
    <property type="molecule type" value="Genomic_DNA"/>
</dbReference>
<reference evidence="3 4" key="1">
    <citation type="submission" date="2015-01" db="EMBL/GenBank/DDBJ databases">
        <title>The Genome Sequence of Exophiala oligosperma CBS72588.</title>
        <authorList>
            <consortium name="The Broad Institute Genomics Platform"/>
            <person name="Cuomo C."/>
            <person name="de Hoog S."/>
            <person name="Gorbushina A."/>
            <person name="Stielow B."/>
            <person name="Teixiera M."/>
            <person name="Abouelleil A."/>
            <person name="Chapman S.B."/>
            <person name="Priest M."/>
            <person name="Young S.K."/>
            <person name="Wortman J."/>
            <person name="Nusbaum C."/>
            <person name="Birren B."/>
        </authorList>
    </citation>
    <scope>NUCLEOTIDE SEQUENCE [LARGE SCALE GENOMIC DNA]</scope>
    <source>
        <strain evidence="3 4">CBS 72588</strain>
    </source>
</reference>
<evidence type="ECO:0000256" key="1">
    <source>
        <dbReference type="SAM" id="MobiDB-lite"/>
    </source>
</evidence>
<organism evidence="3 4">
    <name type="scientific">Exophiala oligosperma</name>
    <dbReference type="NCBI Taxonomy" id="215243"/>
    <lineage>
        <taxon>Eukaryota</taxon>
        <taxon>Fungi</taxon>
        <taxon>Dikarya</taxon>
        <taxon>Ascomycota</taxon>
        <taxon>Pezizomycotina</taxon>
        <taxon>Eurotiomycetes</taxon>
        <taxon>Chaetothyriomycetidae</taxon>
        <taxon>Chaetothyriales</taxon>
        <taxon>Herpotrichiellaceae</taxon>
        <taxon>Exophiala</taxon>
    </lineage>
</organism>
<dbReference type="PANTHER" id="PTHR33840:SF1">
    <property type="entry name" value="TLE1 PHOSPHOLIPASE DOMAIN-CONTAINING PROTEIN"/>
    <property type="match status" value="1"/>
</dbReference>
<dbReference type="HOGENOM" id="CLU_005049_1_1_1"/>
<proteinExistence type="predicted"/>
<dbReference type="RefSeq" id="XP_016261621.1">
    <property type="nucleotide sequence ID" value="XM_016408141.1"/>
</dbReference>
<keyword evidence="4" id="KW-1185">Reference proteome</keyword>
<dbReference type="GeneID" id="27359041"/>
<gene>
    <name evidence="3" type="ORF">PV06_06967</name>
</gene>
<accession>A0A0D2DG64</accession>
<evidence type="ECO:0000313" key="3">
    <source>
        <dbReference type="EMBL" id="KIW41405.1"/>
    </source>
</evidence>
<dbReference type="STRING" id="215243.A0A0D2DG64"/>
<feature type="region of interest" description="Disordered" evidence="1">
    <location>
        <begin position="500"/>
        <end position="523"/>
    </location>
</feature>